<proteinExistence type="predicted"/>
<name>A0A0W4ZJ32_PNEC8</name>
<dbReference type="RefSeq" id="XP_018225926.1">
    <property type="nucleotide sequence ID" value="XM_018372171.1"/>
</dbReference>
<comment type="caution">
    <text evidence="1">The sequence shown here is derived from an EMBL/GenBank/DDBJ whole genome shotgun (WGS) entry which is preliminary data.</text>
</comment>
<organism evidence="1 2">
    <name type="scientific">Pneumocystis carinii (strain B80)</name>
    <name type="common">Rat pneumocystis pneumonia agent</name>
    <name type="synonym">Pneumocystis carinii f. sp. carinii</name>
    <dbReference type="NCBI Taxonomy" id="1408658"/>
    <lineage>
        <taxon>Eukaryota</taxon>
        <taxon>Fungi</taxon>
        <taxon>Dikarya</taxon>
        <taxon>Ascomycota</taxon>
        <taxon>Taphrinomycotina</taxon>
        <taxon>Pneumocystomycetes</taxon>
        <taxon>Pneumocystaceae</taxon>
        <taxon>Pneumocystis</taxon>
    </lineage>
</organism>
<dbReference type="AlphaFoldDB" id="A0A0W4ZJ32"/>
<keyword evidence="2" id="KW-1185">Reference proteome</keyword>
<dbReference type="EMBL" id="LFVZ01000007">
    <property type="protein sequence ID" value="KTW28383.1"/>
    <property type="molecule type" value="Genomic_DNA"/>
</dbReference>
<evidence type="ECO:0000313" key="1">
    <source>
        <dbReference type="EMBL" id="KTW28383.1"/>
    </source>
</evidence>
<dbReference type="GeneID" id="28938374"/>
<reference evidence="2" key="1">
    <citation type="journal article" date="2016" name="Nat. Commun.">
        <title>Genome analysis of three Pneumocystis species reveals adaptation mechanisms to life exclusively in mammalian hosts.</title>
        <authorList>
            <person name="Ma L."/>
            <person name="Chen Z."/>
            <person name="Huang D.W."/>
            <person name="Kutty G."/>
            <person name="Ishihara M."/>
            <person name="Wang H."/>
            <person name="Abouelleil A."/>
            <person name="Bishop L."/>
            <person name="Davey E."/>
            <person name="Deng R."/>
            <person name="Deng X."/>
            <person name="Fan L."/>
            <person name="Fantoni G."/>
            <person name="Fitzgerald M."/>
            <person name="Gogineni E."/>
            <person name="Goldberg J.M."/>
            <person name="Handley G."/>
            <person name="Hu X."/>
            <person name="Huber C."/>
            <person name="Jiao X."/>
            <person name="Jones K."/>
            <person name="Levin J.Z."/>
            <person name="Liu Y."/>
            <person name="Macdonald P."/>
            <person name="Melnikov A."/>
            <person name="Raley C."/>
            <person name="Sassi M."/>
            <person name="Sherman B.T."/>
            <person name="Song X."/>
            <person name="Sykes S."/>
            <person name="Tran B."/>
            <person name="Walsh L."/>
            <person name="Xia Y."/>
            <person name="Yang J."/>
            <person name="Young S."/>
            <person name="Zeng Q."/>
            <person name="Zheng X."/>
            <person name="Stephens R."/>
            <person name="Nusbaum C."/>
            <person name="Birren B.W."/>
            <person name="Azadi P."/>
            <person name="Lempicki R.A."/>
            <person name="Cuomo C.A."/>
            <person name="Kovacs J.A."/>
        </authorList>
    </citation>
    <scope>NUCLEOTIDE SEQUENCE [LARGE SCALE GENOMIC DNA]</scope>
    <source>
        <strain evidence="2">B80</strain>
    </source>
</reference>
<dbReference type="OrthoDB" id="5399567at2759"/>
<dbReference type="VEuPathDB" id="FungiDB:T552_04120"/>
<sequence length="300" mass="34091">MTVLKIKGNDTYNNSIESENTYELQDKSMISKDENSPDFLAITNLPRQMKQNPINLKGFVSSIINNVKGAWIKAKKDYKESLRKQTKLRHLKKYSNSDFLKVKKTELKARKRLRHAKIDKENTSCIYTEPITSKSSVEKSPICQLKSPDLPMSIDTNNSNLDNPLIAPDSIDLDLKDAELVKTNDIYCSFESLKDEFEKTKKRLQIFEQKYGPFEQLFPTPANQQSSEILNTPSKTQNQTILDRVSSTSSISKNTSISIDNSSNSIHTKNLPLLGDDPSLEILSPVILQNKNINYNIELT</sequence>
<accession>A0A0W4ZJ32</accession>
<evidence type="ECO:0000313" key="2">
    <source>
        <dbReference type="Proteomes" id="UP000054454"/>
    </source>
</evidence>
<dbReference type="Proteomes" id="UP000054454">
    <property type="component" value="Unassembled WGS sequence"/>
</dbReference>
<gene>
    <name evidence="1" type="ORF">T552_04120</name>
</gene>
<protein>
    <submittedName>
        <fullName evidence="1">Uncharacterized protein</fullName>
    </submittedName>
</protein>